<dbReference type="GO" id="GO:0022857">
    <property type="term" value="F:transmembrane transporter activity"/>
    <property type="evidence" value="ECO:0007669"/>
    <property type="project" value="UniProtKB-ARBA"/>
</dbReference>
<comment type="subcellular location">
    <subcellularLocation>
        <location evidence="1">Cell inner membrane</location>
        <topology evidence="1">Multi-pass membrane protein</topology>
    </subcellularLocation>
</comment>
<dbReference type="InterPro" id="IPR050250">
    <property type="entry name" value="Macrolide_Exporter_MacB"/>
</dbReference>
<feature type="transmembrane region" description="Helical" evidence="13">
    <location>
        <begin position="275"/>
        <end position="295"/>
    </location>
</feature>
<evidence type="ECO:0000256" key="9">
    <source>
        <dbReference type="ARBA" id="ARBA00022989"/>
    </source>
</evidence>
<dbReference type="STRING" id="1109412.BN1221_03600c"/>
<name>A0A0G4JYS4_9GAMM</name>
<dbReference type="SUPFAM" id="SSF52540">
    <property type="entry name" value="P-loop containing nucleoside triphosphate hydrolases"/>
    <property type="match status" value="1"/>
</dbReference>
<keyword evidence="16" id="KW-1185">Reference proteome</keyword>
<evidence type="ECO:0000256" key="10">
    <source>
        <dbReference type="ARBA" id="ARBA00023136"/>
    </source>
</evidence>
<dbReference type="CDD" id="cd03255">
    <property type="entry name" value="ABC_MJ0796_LolCDE_FtsE"/>
    <property type="match status" value="1"/>
</dbReference>
<evidence type="ECO:0000256" key="7">
    <source>
        <dbReference type="ARBA" id="ARBA00022840"/>
    </source>
</evidence>
<dbReference type="Pfam" id="PF12704">
    <property type="entry name" value="MacB_PCD"/>
    <property type="match status" value="1"/>
</dbReference>
<feature type="transmembrane region" description="Helical" evidence="13">
    <location>
        <begin position="609"/>
        <end position="631"/>
    </location>
</feature>
<keyword evidence="8" id="KW-1278">Translocase</keyword>
<keyword evidence="6" id="KW-0547">Nucleotide-binding</keyword>
<keyword evidence="7 15" id="KW-0067">ATP-binding</keyword>
<dbReference type="InterPro" id="IPR025857">
    <property type="entry name" value="MacB_PCD"/>
</dbReference>
<dbReference type="EMBL" id="CGIG01000001">
    <property type="protein sequence ID" value="CPR19142.1"/>
    <property type="molecule type" value="Genomic_DNA"/>
</dbReference>
<keyword evidence="2" id="KW-0813">Transport</keyword>
<keyword evidence="9 13" id="KW-1133">Transmembrane helix</keyword>
<proteinExistence type="inferred from homology"/>
<dbReference type="Proteomes" id="UP000044377">
    <property type="component" value="Unassembled WGS sequence"/>
</dbReference>
<dbReference type="PANTHER" id="PTHR30572">
    <property type="entry name" value="MEMBRANE COMPONENT OF TRANSPORTER-RELATED"/>
    <property type="match status" value="1"/>
</dbReference>
<dbReference type="InterPro" id="IPR003593">
    <property type="entry name" value="AAA+_ATPase"/>
</dbReference>
<dbReference type="GO" id="GO:0005524">
    <property type="term" value="F:ATP binding"/>
    <property type="evidence" value="ECO:0007669"/>
    <property type="project" value="UniProtKB-KW"/>
</dbReference>
<feature type="transmembrane region" description="Helical" evidence="13">
    <location>
        <begin position="575"/>
        <end position="597"/>
    </location>
</feature>
<sequence length="648" mass="70358">MKNIIELRDVSRIYSNGGQQSRVLKGISLAIAPGEMVAITGASGSGKSTLLNIMGCLDVPDRGDYFIGGHHSARLSPDELARLRREHIGFVFQRYHLMPDISALDNVEIPAIYANVDRRERRMRATQLLGQLSLAGYEQHKPGELSGGQQQRVSIARALMNGGDIILADEPTGALDSSAGQEVLQILTSLNQRGYTVVIVTHDMAVARCAQRIIKLHDGEIVADSGQKLPLRHEQDLRPPLRGRKSCSWRSLLDRTWESLRMALKTMSAHRLRTGLTMIGIVFGIAAVVSVVGLGEGARQRTLQFVTGLGTNVVRIFPGADYSTARPKSFRALVPADADALTRLGVVNSISPTIETSKPVRFQDKSANVSITGVGRDYFHIQGISLIEGANFPDVLDARQVAIIEDKVVKTLFDDVHGSPVGQVMFVGTVPVSIIGVAHNNHNFDPNTLGVWMPYTTVMRRIVNKPSLSSIILQLKDTVSNDAAVGAISQLLVQRHGSQDFRLFNVDQIRRAAEHTSMTFRMLILMIASVALTIGSIGVMNIMLVSVSERTHEIGVRMAVGARERDIMQQFMIEAVLVCLIGGAVGIVISLGIGPLFTSLSGGILTAIVSWPIAVLAFCCSTLIGMIFGYLPARKAARMDPVLSLARE</sequence>
<dbReference type="PANTHER" id="PTHR30572:SF14">
    <property type="entry name" value="MACROLIDE EXPORT ATP-BINDING_PERMEASE PROTEIN MACB"/>
    <property type="match status" value="1"/>
</dbReference>
<gene>
    <name evidence="15" type="ORF">BN1221_03600c</name>
</gene>
<dbReference type="GO" id="GO:1902495">
    <property type="term" value="C:transmembrane transporter complex"/>
    <property type="evidence" value="ECO:0007669"/>
    <property type="project" value="UniProtKB-ARBA"/>
</dbReference>
<dbReference type="OrthoDB" id="9770036at2"/>
<evidence type="ECO:0000256" key="4">
    <source>
        <dbReference type="ARBA" id="ARBA00022519"/>
    </source>
</evidence>
<evidence type="ECO:0000256" key="5">
    <source>
        <dbReference type="ARBA" id="ARBA00022692"/>
    </source>
</evidence>
<evidence type="ECO:0000256" key="11">
    <source>
        <dbReference type="ARBA" id="ARBA00038388"/>
    </source>
</evidence>
<evidence type="ECO:0000256" key="2">
    <source>
        <dbReference type="ARBA" id="ARBA00022448"/>
    </source>
</evidence>
<keyword evidence="15" id="KW-0378">Hydrolase</keyword>
<dbReference type="Pfam" id="PF02687">
    <property type="entry name" value="FtsX"/>
    <property type="match status" value="1"/>
</dbReference>
<dbReference type="AlphaFoldDB" id="A0A0G4JYS4"/>
<evidence type="ECO:0000256" key="13">
    <source>
        <dbReference type="SAM" id="Phobius"/>
    </source>
</evidence>
<dbReference type="InterPro" id="IPR027417">
    <property type="entry name" value="P-loop_NTPase"/>
</dbReference>
<dbReference type="InterPro" id="IPR003439">
    <property type="entry name" value="ABC_transporter-like_ATP-bd"/>
</dbReference>
<evidence type="ECO:0000256" key="8">
    <source>
        <dbReference type="ARBA" id="ARBA00022967"/>
    </source>
</evidence>
<accession>A0A0G4JYS4</accession>
<dbReference type="SMART" id="SM00382">
    <property type="entry name" value="AAA"/>
    <property type="match status" value="1"/>
</dbReference>
<organism evidence="15 16">
    <name type="scientific">Brenneria goodwinii</name>
    <dbReference type="NCBI Taxonomy" id="1109412"/>
    <lineage>
        <taxon>Bacteria</taxon>
        <taxon>Pseudomonadati</taxon>
        <taxon>Pseudomonadota</taxon>
        <taxon>Gammaproteobacteria</taxon>
        <taxon>Enterobacterales</taxon>
        <taxon>Pectobacteriaceae</taxon>
        <taxon>Brenneria</taxon>
    </lineage>
</organism>
<dbReference type="Pfam" id="PF00005">
    <property type="entry name" value="ABC_tran"/>
    <property type="match status" value="1"/>
</dbReference>
<keyword evidence="5 13" id="KW-0812">Transmembrane</keyword>
<dbReference type="GO" id="GO:0005886">
    <property type="term" value="C:plasma membrane"/>
    <property type="evidence" value="ECO:0007669"/>
    <property type="project" value="UniProtKB-SubCell"/>
</dbReference>
<evidence type="ECO:0000256" key="12">
    <source>
        <dbReference type="ARBA" id="ARBA00041199"/>
    </source>
</evidence>
<dbReference type="InterPro" id="IPR003838">
    <property type="entry name" value="ABC3_permease_C"/>
</dbReference>
<feature type="domain" description="ABC transporter" evidence="14">
    <location>
        <begin position="5"/>
        <end position="243"/>
    </location>
</feature>
<evidence type="ECO:0000259" key="14">
    <source>
        <dbReference type="PROSITE" id="PS50893"/>
    </source>
</evidence>
<dbReference type="RefSeq" id="WP_048638437.1">
    <property type="nucleotide sequence ID" value="NZ_CGIG01000001.1"/>
</dbReference>
<feature type="transmembrane region" description="Helical" evidence="13">
    <location>
        <begin position="522"/>
        <end position="547"/>
    </location>
</feature>
<evidence type="ECO:0000256" key="1">
    <source>
        <dbReference type="ARBA" id="ARBA00004429"/>
    </source>
</evidence>
<dbReference type="InterPro" id="IPR017911">
    <property type="entry name" value="MacB-like_ATP-bd"/>
</dbReference>
<keyword evidence="4" id="KW-0997">Cell inner membrane</keyword>
<evidence type="ECO:0000256" key="3">
    <source>
        <dbReference type="ARBA" id="ARBA00022475"/>
    </source>
</evidence>
<dbReference type="FunFam" id="3.40.50.300:FF:000032">
    <property type="entry name" value="Export ABC transporter ATP-binding protein"/>
    <property type="match status" value="1"/>
</dbReference>
<evidence type="ECO:0000313" key="16">
    <source>
        <dbReference type="Proteomes" id="UP000044377"/>
    </source>
</evidence>
<dbReference type="Gene3D" id="3.40.50.300">
    <property type="entry name" value="P-loop containing nucleotide triphosphate hydrolases"/>
    <property type="match status" value="1"/>
</dbReference>
<keyword evidence="3" id="KW-1003">Cell membrane</keyword>
<dbReference type="PROSITE" id="PS00211">
    <property type="entry name" value="ABC_TRANSPORTER_1"/>
    <property type="match status" value="1"/>
</dbReference>
<evidence type="ECO:0000256" key="6">
    <source>
        <dbReference type="ARBA" id="ARBA00022741"/>
    </source>
</evidence>
<comment type="similarity">
    <text evidence="11">Belongs to the ABC transporter superfamily. Macrolide exporter (TC 3.A.1.122) family.</text>
</comment>
<protein>
    <recommendedName>
        <fullName evidence="12">Pyoverdine export ATP-binding/permease protein PvdT</fullName>
    </recommendedName>
</protein>
<reference evidence="16" key="1">
    <citation type="submission" date="2015-01" db="EMBL/GenBank/DDBJ databases">
        <authorList>
            <person name="Paterson Steve"/>
        </authorList>
    </citation>
    <scope>NUCLEOTIDE SEQUENCE [LARGE SCALE GENOMIC DNA]</scope>
    <source>
        <strain evidence="16">OBR1</strain>
    </source>
</reference>
<keyword evidence="10 13" id="KW-0472">Membrane</keyword>
<dbReference type="InterPro" id="IPR017871">
    <property type="entry name" value="ABC_transporter-like_CS"/>
</dbReference>
<evidence type="ECO:0000313" key="15">
    <source>
        <dbReference type="EMBL" id="CPR19142.1"/>
    </source>
</evidence>
<dbReference type="GO" id="GO:0016887">
    <property type="term" value="F:ATP hydrolysis activity"/>
    <property type="evidence" value="ECO:0007669"/>
    <property type="project" value="InterPro"/>
</dbReference>
<dbReference type="PROSITE" id="PS50893">
    <property type="entry name" value="ABC_TRANSPORTER_2"/>
    <property type="match status" value="1"/>
</dbReference>